<dbReference type="GO" id="GO:0004190">
    <property type="term" value="F:aspartic-type endopeptidase activity"/>
    <property type="evidence" value="ECO:0007669"/>
    <property type="project" value="InterPro"/>
</dbReference>
<protein>
    <recommendedName>
        <fullName evidence="5">Peptidase A2 domain-containing protein</fullName>
    </recommendedName>
</protein>
<evidence type="ECO:0000259" key="5">
    <source>
        <dbReference type="PROSITE" id="PS50175"/>
    </source>
</evidence>
<reference evidence="6" key="1">
    <citation type="submission" date="2021-08" db="EMBL/GenBank/DDBJ databases">
        <authorList>
            <person name="Misof B."/>
            <person name="Oliver O."/>
            <person name="Podsiadlowski L."/>
            <person name="Donath A."/>
            <person name="Peters R."/>
            <person name="Mayer C."/>
            <person name="Rust J."/>
            <person name="Gunkel S."/>
            <person name="Lesny P."/>
            <person name="Martin S."/>
            <person name="Oeyen J.P."/>
            <person name="Petersen M."/>
            <person name="Panagiotis P."/>
            <person name="Wilbrandt J."/>
            <person name="Tanja T."/>
        </authorList>
    </citation>
    <scope>NUCLEOTIDE SEQUENCE</scope>
    <source>
        <strain evidence="6">GBR_01_08_01A</strain>
        <tissue evidence="6">Thorax + abdomen</tissue>
    </source>
</reference>
<evidence type="ECO:0000256" key="3">
    <source>
        <dbReference type="ARBA" id="ARBA00022833"/>
    </source>
</evidence>
<dbReference type="Pfam" id="PF03184">
    <property type="entry name" value="DDE_1"/>
    <property type="match status" value="1"/>
</dbReference>
<evidence type="ECO:0000256" key="2">
    <source>
        <dbReference type="ARBA" id="ARBA00022771"/>
    </source>
</evidence>
<dbReference type="InterPro" id="IPR011011">
    <property type="entry name" value="Znf_FYVE_PHD"/>
</dbReference>
<gene>
    <name evidence="6" type="ORF">KPH14_012738</name>
</gene>
<keyword evidence="7" id="KW-1185">Reference proteome</keyword>
<feature type="compositionally biased region" description="Basic residues" evidence="4">
    <location>
        <begin position="413"/>
        <end position="432"/>
    </location>
</feature>
<evidence type="ECO:0000256" key="1">
    <source>
        <dbReference type="ARBA" id="ARBA00022723"/>
    </source>
</evidence>
<dbReference type="GO" id="GO:0005634">
    <property type="term" value="C:nucleus"/>
    <property type="evidence" value="ECO:0007669"/>
    <property type="project" value="TreeGrafter"/>
</dbReference>
<keyword evidence="2" id="KW-0863">Zinc-finger</keyword>
<name>A0AAD9RG54_9HYME</name>
<accession>A0AAD9RG54</accession>
<feature type="domain" description="Peptidase A2" evidence="5">
    <location>
        <begin position="87"/>
        <end position="102"/>
    </location>
</feature>
<proteinExistence type="predicted"/>
<dbReference type="PROSITE" id="PS50175">
    <property type="entry name" value="ASP_PROT_RETROV"/>
    <property type="match status" value="1"/>
</dbReference>
<reference evidence="6" key="2">
    <citation type="journal article" date="2023" name="Commun. Biol.">
        <title>Intrasexual cuticular hydrocarbon dimorphism in a wasp sheds light on hydrocarbon biosynthesis genes in Hymenoptera.</title>
        <authorList>
            <person name="Moris V.C."/>
            <person name="Podsiadlowski L."/>
            <person name="Martin S."/>
            <person name="Oeyen J.P."/>
            <person name="Donath A."/>
            <person name="Petersen M."/>
            <person name="Wilbrandt J."/>
            <person name="Misof B."/>
            <person name="Liedtke D."/>
            <person name="Thamm M."/>
            <person name="Scheiner R."/>
            <person name="Schmitt T."/>
            <person name="Niehuis O."/>
        </authorList>
    </citation>
    <scope>NUCLEOTIDE SEQUENCE</scope>
    <source>
        <strain evidence="6">GBR_01_08_01A</strain>
    </source>
</reference>
<dbReference type="InterPro" id="IPR001969">
    <property type="entry name" value="Aspartic_peptidase_AS"/>
</dbReference>
<keyword evidence="3" id="KW-0862">Zinc</keyword>
<dbReference type="PROSITE" id="PS00141">
    <property type="entry name" value="ASP_PROTEASE"/>
    <property type="match status" value="1"/>
</dbReference>
<keyword evidence="1" id="KW-0479">Metal-binding</keyword>
<sequence>MERSGHHEVAALTNDGTTGTNEIAQLSQRIAQLETLRKVMEMQKTLRLDRTRPTEAGKLTTPSYVEAIGKGASKQSRLIVSDKTSGTRFLVDTGADISVIPKLPGFSTVQKRCQKVLAKKGKSQVGVVASGERGVNTTFVCCTSASGQYVAPMIIFKRKRMAPDLSEGAPPGSIVEISDTGYINTDLFVTWLKHFIAAVKPTMENKVLLILDGHTTHSRNLTAIELARENGIILLQLPGHTTHRLQPLDVAIFKPLQVYYDQTIEKWLREHSGRAVTQFQIARFIGEAYSRAASIANATSGFRKCGIWPVDRNVHTDADFGGQNDLQTEPTVIVERNDENNNNIPLAVFMQQQKTKPTSLTSQDVSIEDILPFPDLSGSRAGKQAQTAKVLATILYKEELEAKKSRIDEKQSRQIKRKRGQTKKTNEKKKRGHPDNAAVIEINEEEWLCFLCGECKVENMVKCDVCQLWAHELCANVQSNTWYICDKCS</sequence>
<dbReference type="InterPro" id="IPR050863">
    <property type="entry name" value="CenT-Element_Derived"/>
</dbReference>
<dbReference type="PANTHER" id="PTHR19303">
    <property type="entry name" value="TRANSPOSON"/>
    <property type="match status" value="1"/>
</dbReference>
<dbReference type="GO" id="GO:0006508">
    <property type="term" value="P:proteolysis"/>
    <property type="evidence" value="ECO:0007669"/>
    <property type="project" value="InterPro"/>
</dbReference>
<feature type="region of interest" description="Disordered" evidence="4">
    <location>
        <begin position="1"/>
        <end position="20"/>
    </location>
</feature>
<feature type="region of interest" description="Disordered" evidence="4">
    <location>
        <begin position="407"/>
        <end position="434"/>
    </location>
</feature>
<evidence type="ECO:0000313" key="7">
    <source>
        <dbReference type="Proteomes" id="UP001258017"/>
    </source>
</evidence>
<dbReference type="SMART" id="SM00249">
    <property type="entry name" value="PHD"/>
    <property type="match status" value="1"/>
</dbReference>
<comment type="caution">
    <text evidence="6">The sequence shown here is derived from an EMBL/GenBank/DDBJ whole genome shotgun (WGS) entry which is preliminary data.</text>
</comment>
<evidence type="ECO:0000313" key="6">
    <source>
        <dbReference type="EMBL" id="KAK2578406.1"/>
    </source>
</evidence>
<dbReference type="EMBL" id="JAIFRP010000321">
    <property type="protein sequence ID" value="KAK2578406.1"/>
    <property type="molecule type" value="Genomic_DNA"/>
</dbReference>
<dbReference type="InterPro" id="IPR004875">
    <property type="entry name" value="DDE_SF_endonuclease_dom"/>
</dbReference>
<dbReference type="PANTHER" id="PTHR19303:SF74">
    <property type="entry name" value="POGO TRANSPOSABLE ELEMENT WITH KRAB DOMAIN"/>
    <property type="match status" value="1"/>
</dbReference>
<dbReference type="Proteomes" id="UP001258017">
    <property type="component" value="Unassembled WGS sequence"/>
</dbReference>
<dbReference type="CDD" id="cd15489">
    <property type="entry name" value="PHD_SF"/>
    <property type="match status" value="1"/>
</dbReference>
<dbReference type="AlphaFoldDB" id="A0AAD9RG54"/>
<evidence type="ECO:0000256" key="4">
    <source>
        <dbReference type="SAM" id="MobiDB-lite"/>
    </source>
</evidence>
<dbReference type="GO" id="GO:0003677">
    <property type="term" value="F:DNA binding"/>
    <property type="evidence" value="ECO:0007669"/>
    <property type="project" value="TreeGrafter"/>
</dbReference>
<dbReference type="SUPFAM" id="SSF57903">
    <property type="entry name" value="FYVE/PHD zinc finger"/>
    <property type="match status" value="1"/>
</dbReference>
<dbReference type="InterPro" id="IPR001995">
    <property type="entry name" value="Peptidase_A2_cat"/>
</dbReference>
<organism evidence="6 7">
    <name type="scientific">Odynerus spinipes</name>
    <dbReference type="NCBI Taxonomy" id="1348599"/>
    <lineage>
        <taxon>Eukaryota</taxon>
        <taxon>Metazoa</taxon>
        <taxon>Ecdysozoa</taxon>
        <taxon>Arthropoda</taxon>
        <taxon>Hexapoda</taxon>
        <taxon>Insecta</taxon>
        <taxon>Pterygota</taxon>
        <taxon>Neoptera</taxon>
        <taxon>Endopterygota</taxon>
        <taxon>Hymenoptera</taxon>
        <taxon>Apocrita</taxon>
        <taxon>Aculeata</taxon>
        <taxon>Vespoidea</taxon>
        <taxon>Vespidae</taxon>
        <taxon>Eumeninae</taxon>
        <taxon>Odynerus</taxon>
    </lineage>
</organism>
<dbReference type="InterPro" id="IPR001965">
    <property type="entry name" value="Znf_PHD"/>
</dbReference>
<dbReference type="GO" id="GO:0008270">
    <property type="term" value="F:zinc ion binding"/>
    <property type="evidence" value="ECO:0007669"/>
    <property type="project" value="UniProtKB-KW"/>
</dbReference>